<dbReference type="Gene3D" id="2.120.10.30">
    <property type="entry name" value="TolB, C-terminal domain"/>
    <property type="match status" value="1"/>
</dbReference>
<keyword evidence="2" id="KW-0732">Signal</keyword>
<dbReference type="EMBL" id="CP030850">
    <property type="protein sequence ID" value="AXE19051.1"/>
    <property type="molecule type" value="Genomic_DNA"/>
</dbReference>
<comment type="similarity">
    <text evidence="1">Belongs to the TolB family.</text>
</comment>
<dbReference type="InterPro" id="IPR032485">
    <property type="entry name" value="LRP1-like_beta_prop"/>
</dbReference>
<dbReference type="RefSeq" id="WP_114067831.1">
    <property type="nucleotide sequence ID" value="NZ_CP030850.1"/>
</dbReference>
<feature type="chain" id="PRO_5016575167" evidence="2">
    <location>
        <begin position="19"/>
        <end position="305"/>
    </location>
</feature>
<proteinExistence type="inferred from homology"/>
<protein>
    <submittedName>
        <fullName evidence="4">Transporter</fullName>
    </submittedName>
</protein>
<dbReference type="InterPro" id="IPR011659">
    <property type="entry name" value="WD40"/>
</dbReference>
<dbReference type="Pfam" id="PF07676">
    <property type="entry name" value="PD40"/>
    <property type="match status" value="1"/>
</dbReference>
<dbReference type="AlphaFoldDB" id="A0A344TK80"/>
<keyword evidence="5" id="KW-1185">Reference proteome</keyword>
<evidence type="ECO:0000256" key="1">
    <source>
        <dbReference type="ARBA" id="ARBA00009820"/>
    </source>
</evidence>
<dbReference type="KEGG" id="run:DR864_15480"/>
<dbReference type="PANTHER" id="PTHR36842:SF1">
    <property type="entry name" value="PROTEIN TOLB"/>
    <property type="match status" value="1"/>
</dbReference>
<evidence type="ECO:0000256" key="2">
    <source>
        <dbReference type="SAM" id="SignalP"/>
    </source>
</evidence>
<evidence type="ECO:0000259" key="3">
    <source>
        <dbReference type="Pfam" id="PF16472"/>
    </source>
</evidence>
<organism evidence="4 5">
    <name type="scientific">Runella rosea</name>
    <dbReference type="NCBI Taxonomy" id="2259595"/>
    <lineage>
        <taxon>Bacteria</taxon>
        <taxon>Pseudomonadati</taxon>
        <taxon>Bacteroidota</taxon>
        <taxon>Cytophagia</taxon>
        <taxon>Cytophagales</taxon>
        <taxon>Spirosomataceae</taxon>
        <taxon>Runella</taxon>
    </lineage>
</organism>
<dbReference type="Proteomes" id="UP000251993">
    <property type="component" value="Chromosome"/>
</dbReference>
<gene>
    <name evidence="4" type="ORF">DR864_15480</name>
</gene>
<evidence type="ECO:0000313" key="5">
    <source>
        <dbReference type="Proteomes" id="UP000251993"/>
    </source>
</evidence>
<dbReference type="Pfam" id="PF16472">
    <property type="entry name" value="DUF5050"/>
    <property type="match status" value="1"/>
</dbReference>
<accession>A0A344TK80</accession>
<dbReference type="SUPFAM" id="SSF69304">
    <property type="entry name" value="Tricorn protease N-terminal domain"/>
    <property type="match status" value="1"/>
</dbReference>
<reference evidence="4 5" key="1">
    <citation type="submission" date="2018-07" db="EMBL/GenBank/DDBJ databases">
        <title>Genome sequencing of Runella.</title>
        <authorList>
            <person name="Baek M.-G."/>
            <person name="Yi H."/>
        </authorList>
    </citation>
    <scope>NUCLEOTIDE SEQUENCE [LARGE SCALE GENOMIC DNA]</scope>
    <source>
        <strain evidence="4 5">HYN0085</strain>
    </source>
</reference>
<evidence type="ECO:0000313" key="4">
    <source>
        <dbReference type="EMBL" id="AXE19051.1"/>
    </source>
</evidence>
<dbReference type="OrthoDB" id="8432779at2"/>
<feature type="signal peptide" evidence="2">
    <location>
        <begin position="1"/>
        <end position="18"/>
    </location>
</feature>
<dbReference type="InterPro" id="IPR011042">
    <property type="entry name" value="6-blade_b-propeller_TolB-like"/>
</dbReference>
<sequence>MKKYIVLISLLSAQLAFSQAPVAGKIKSNVEVMDVRSGKRQVILTAGYLLESPNWSRDGKYFIINSKGLLEKISLKGESLGVVDTEFANRCNNAHGISYDGKSIFFSYNDVRAGINDNSRIFKVPIEGGTPLLLTEKAPSFWHSVSRSGKNILYSAQRNGEWDIYKLPTAGGEEIRLTSTTGLDEGPEYAHDSKFIYFNSNRTGRMQLFRMKPDGTDQERLTDDEFDNWFAHPSPDGKWLVYMSYLEDQKGKHPLGKEVKLRLLNLKTKQVKDLTDTFVGGQGTLNVPCWSPDGKKIIFVTYKVE</sequence>
<dbReference type="PANTHER" id="PTHR36842">
    <property type="entry name" value="PROTEIN TOLB HOMOLOG"/>
    <property type="match status" value="1"/>
</dbReference>
<name>A0A344TK80_9BACT</name>
<feature type="domain" description="Prolow-density lipoprotein receptor-related protein 1-like beta-propeller" evidence="3">
    <location>
        <begin position="88"/>
        <end position="244"/>
    </location>
</feature>